<dbReference type="Proteomes" id="UP000249091">
    <property type="component" value="Chromosome 1"/>
</dbReference>
<reference evidence="2 3" key="1">
    <citation type="submission" date="2018-06" db="EMBL/GenBank/DDBJ databases">
        <authorList>
            <consortium name="Pathogen Informatics"/>
            <person name="Doyle S."/>
        </authorList>
    </citation>
    <scope>NUCLEOTIDE SEQUENCE [LARGE SCALE GENOMIC DNA]</scope>
    <source>
        <strain evidence="2 3">NCTC10994</strain>
    </source>
</reference>
<feature type="region of interest" description="Disordered" evidence="1">
    <location>
        <begin position="93"/>
        <end position="113"/>
    </location>
</feature>
<keyword evidence="3" id="KW-1185">Reference proteome</keyword>
<dbReference type="RefSeq" id="WP_072699508.1">
    <property type="nucleotide sequence ID" value="NZ_JAFBBL010000001.1"/>
</dbReference>
<accession>A0A2X4UTL9</accession>
<organism evidence="2 3">
    <name type="scientific">Rhodococcus coprophilus</name>
    <dbReference type="NCBI Taxonomy" id="38310"/>
    <lineage>
        <taxon>Bacteria</taxon>
        <taxon>Bacillati</taxon>
        <taxon>Actinomycetota</taxon>
        <taxon>Actinomycetes</taxon>
        <taxon>Mycobacteriales</taxon>
        <taxon>Nocardiaceae</taxon>
        <taxon>Rhodococcus</taxon>
    </lineage>
</organism>
<evidence type="ECO:0000256" key="1">
    <source>
        <dbReference type="SAM" id="MobiDB-lite"/>
    </source>
</evidence>
<protein>
    <submittedName>
        <fullName evidence="2">Uncharacterized protein</fullName>
    </submittedName>
</protein>
<evidence type="ECO:0000313" key="2">
    <source>
        <dbReference type="EMBL" id="SQI38002.1"/>
    </source>
</evidence>
<sequence>MDFTTDIPAASPVTAIVHNRAGTISVRTTDDGLPVELRIDPRELRYGAAALADEILALNRRAAQEAAAIRHRDLREQGVPSEVVDRMRRLSCGDATAPPYVPPGRTRLEEEGR</sequence>
<dbReference type="KEGG" id="rcr:NCTC10994_03846"/>
<evidence type="ECO:0000313" key="3">
    <source>
        <dbReference type="Proteomes" id="UP000249091"/>
    </source>
</evidence>
<dbReference type="EMBL" id="LS483468">
    <property type="protein sequence ID" value="SQI38002.1"/>
    <property type="molecule type" value="Genomic_DNA"/>
</dbReference>
<dbReference type="AlphaFoldDB" id="A0A2X4UTL9"/>
<gene>
    <name evidence="2" type="ORF">NCTC10994_03846</name>
</gene>
<dbReference type="STRING" id="1219011.GCA_001895045_01562"/>
<proteinExistence type="predicted"/>
<name>A0A2X4UTL9_9NOCA</name>